<dbReference type="AlphaFoldDB" id="A0A4Y2TD28"/>
<accession>A0A4Y2TD28</accession>
<reference evidence="2 3" key="1">
    <citation type="journal article" date="2019" name="Sci. Rep.">
        <title>Orb-weaving spider Araneus ventricosus genome elucidates the spidroin gene catalogue.</title>
        <authorList>
            <person name="Kono N."/>
            <person name="Nakamura H."/>
            <person name="Ohtoshi R."/>
            <person name="Moran D.A.P."/>
            <person name="Shinohara A."/>
            <person name="Yoshida Y."/>
            <person name="Fujiwara M."/>
            <person name="Mori M."/>
            <person name="Tomita M."/>
            <person name="Arakawa K."/>
        </authorList>
    </citation>
    <scope>NUCLEOTIDE SEQUENCE [LARGE SCALE GENOMIC DNA]</scope>
</reference>
<comment type="caution">
    <text evidence="2">The sequence shown here is derived from an EMBL/GenBank/DDBJ whole genome shotgun (WGS) entry which is preliminary data.</text>
</comment>
<evidence type="ECO:0000256" key="1">
    <source>
        <dbReference type="SAM" id="MobiDB-lite"/>
    </source>
</evidence>
<keyword evidence="3" id="KW-1185">Reference proteome</keyword>
<dbReference type="Proteomes" id="UP000499080">
    <property type="component" value="Unassembled WGS sequence"/>
</dbReference>
<evidence type="ECO:0000313" key="3">
    <source>
        <dbReference type="Proteomes" id="UP000499080"/>
    </source>
</evidence>
<protein>
    <recommendedName>
        <fullName evidence="4">HTH psq-type domain-containing protein</fullName>
    </recommendedName>
</protein>
<dbReference type="OrthoDB" id="6435107at2759"/>
<evidence type="ECO:0008006" key="4">
    <source>
        <dbReference type="Google" id="ProtNLM"/>
    </source>
</evidence>
<organism evidence="2 3">
    <name type="scientific">Araneus ventricosus</name>
    <name type="common">Orbweaver spider</name>
    <name type="synonym">Epeira ventricosa</name>
    <dbReference type="NCBI Taxonomy" id="182803"/>
    <lineage>
        <taxon>Eukaryota</taxon>
        <taxon>Metazoa</taxon>
        <taxon>Ecdysozoa</taxon>
        <taxon>Arthropoda</taxon>
        <taxon>Chelicerata</taxon>
        <taxon>Arachnida</taxon>
        <taxon>Araneae</taxon>
        <taxon>Araneomorphae</taxon>
        <taxon>Entelegynae</taxon>
        <taxon>Araneoidea</taxon>
        <taxon>Araneidae</taxon>
        <taxon>Araneus</taxon>
    </lineage>
</organism>
<dbReference type="Gene3D" id="1.10.10.60">
    <property type="entry name" value="Homeodomain-like"/>
    <property type="match status" value="1"/>
</dbReference>
<sequence length="197" mass="22081">MKYSGPETRFLAYCTFVRVAANPISGTKELYARLFSVSISPPSPGGHMAWCQPGKGGDFLVRQPRSNHMFSLSFQFNCLSFCYGESQSAICKEFSLSNSTVATIWKNRDSISAYEKNINECKRLRKAEKENVDGSSQQTEDDGEKDPRSKWLEKHGVNAFSQNKIDHFESCDDDVITSGEVSEEVIVALVNEKKTLL</sequence>
<name>A0A4Y2TD28_ARAVE</name>
<gene>
    <name evidence="2" type="ORF">AVEN_13495_1</name>
</gene>
<proteinExistence type="predicted"/>
<feature type="region of interest" description="Disordered" evidence="1">
    <location>
        <begin position="128"/>
        <end position="149"/>
    </location>
</feature>
<dbReference type="EMBL" id="BGPR01027769">
    <property type="protein sequence ID" value="GBN98534.1"/>
    <property type="molecule type" value="Genomic_DNA"/>
</dbReference>
<evidence type="ECO:0000313" key="2">
    <source>
        <dbReference type="EMBL" id="GBN98534.1"/>
    </source>
</evidence>